<sequence>MRITSFFSFFPAITAYAALAIVRTFSRSEFFAPSAANSFRARVFVRPSGSTPIGHWPPSARRFMPDTASERVPSPPPTMSASGSVASSST</sequence>
<evidence type="ECO:0000313" key="2">
    <source>
        <dbReference type="EMBL" id="MBW32701.1"/>
    </source>
</evidence>
<dbReference type="AlphaFoldDB" id="A0A2M3ZW08"/>
<feature type="compositionally biased region" description="Low complexity" evidence="1">
    <location>
        <begin position="80"/>
        <end position="90"/>
    </location>
</feature>
<accession>A0A2M3ZW08</accession>
<protein>
    <submittedName>
        <fullName evidence="2">Putative secreted peptide</fullName>
    </submittedName>
</protein>
<proteinExistence type="predicted"/>
<dbReference type="EMBL" id="GGFM01011950">
    <property type="protein sequence ID" value="MBW32701.1"/>
    <property type="molecule type" value="Transcribed_RNA"/>
</dbReference>
<name>A0A2M3ZW08_9DIPT</name>
<evidence type="ECO:0000256" key="1">
    <source>
        <dbReference type="SAM" id="MobiDB-lite"/>
    </source>
</evidence>
<reference evidence="2" key="1">
    <citation type="submission" date="2018-01" db="EMBL/GenBank/DDBJ databases">
        <title>An insight into the sialome of Amazonian anophelines.</title>
        <authorList>
            <person name="Ribeiro J.M."/>
            <person name="Scarpassa V."/>
            <person name="Calvo E."/>
        </authorList>
    </citation>
    <scope>NUCLEOTIDE SEQUENCE</scope>
    <source>
        <tissue evidence="2">Salivary glands</tissue>
    </source>
</reference>
<feature type="region of interest" description="Disordered" evidence="1">
    <location>
        <begin position="55"/>
        <end position="90"/>
    </location>
</feature>
<organism evidence="2">
    <name type="scientific">Anopheles braziliensis</name>
    <dbReference type="NCBI Taxonomy" id="58242"/>
    <lineage>
        <taxon>Eukaryota</taxon>
        <taxon>Metazoa</taxon>
        <taxon>Ecdysozoa</taxon>
        <taxon>Arthropoda</taxon>
        <taxon>Hexapoda</taxon>
        <taxon>Insecta</taxon>
        <taxon>Pterygota</taxon>
        <taxon>Neoptera</taxon>
        <taxon>Endopterygota</taxon>
        <taxon>Diptera</taxon>
        <taxon>Nematocera</taxon>
        <taxon>Culicoidea</taxon>
        <taxon>Culicidae</taxon>
        <taxon>Anophelinae</taxon>
        <taxon>Anopheles</taxon>
    </lineage>
</organism>